<accession>A0A1W5D7M8</accession>
<feature type="region of interest" description="Disordered" evidence="6">
    <location>
        <begin position="119"/>
        <end position="159"/>
    </location>
</feature>
<keyword evidence="3 7" id="KW-0812">Transmembrane</keyword>
<comment type="subcellular location">
    <subcellularLocation>
        <location evidence="1">Membrane</location>
        <topology evidence="1">Multi-pass membrane protein</topology>
    </subcellularLocation>
</comment>
<feature type="transmembrane region" description="Helical" evidence="7">
    <location>
        <begin position="58"/>
        <end position="79"/>
    </location>
</feature>
<keyword evidence="2" id="KW-0813">Transport</keyword>
<evidence type="ECO:0000256" key="1">
    <source>
        <dbReference type="ARBA" id="ARBA00004141"/>
    </source>
</evidence>
<feature type="transmembrane region" description="Helical" evidence="7">
    <location>
        <begin position="85"/>
        <end position="102"/>
    </location>
</feature>
<evidence type="ECO:0000256" key="4">
    <source>
        <dbReference type="ARBA" id="ARBA00022989"/>
    </source>
</evidence>
<name>A0A1W5D7M8_9LECA</name>
<dbReference type="Proteomes" id="UP000192927">
    <property type="component" value="Unassembled WGS sequence"/>
</dbReference>
<keyword evidence="4 7" id="KW-1133">Transmembrane helix</keyword>
<feature type="transmembrane region" description="Helical" evidence="7">
    <location>
        <begin position="181"/>
        <end position="203"/>
    </location>
</feature>
<dbReference type="AlphaFoldDB" id="A0A1W5D7M8"/>
<dbReference type="InterPro" id="IPR036259">
    <property type="entry name" value="MFS_trans_sf"/>
</dbReference>
<keyword evidence="5 7" id="KW-0472">Membrane</keyword>
<feature type="transmembrane region" description="Helical" evidence="7">
    <location>
        <begin position="243"/>
        <end position="263"/>
    </location>
</feature>
<dbReference type="PANTHER" id="PTHR23502:SF51">
    <property type="entry name" value="QUINIDINE RESISTANCE PROTEIN 1-RELATED"/>
    <property type="match status" value="1"/>
</dbReference>
<dbReference type="GO" id="GO:0022857">
    <property type="term" value="F:transmembrane transporter activity"/>
    <property type="evidence" value="ECO:0007669"/>
    <property type="project" value="TreeGrafter"/>
</dbReference>
<reference evidence="9" key="1">
    <citation type="submission" date="2017-03" db="EMBL/GenBank/DDBJ databases">
        <authorList>
            <person name="Sharma R."/>
            <person name="Thines M."/>
        </authorList>
    </citation>
    <scope>NUCLEOTIDE SEQUENCE [LARGE SCALE GENOMIC DNA]</scope>
</reference>
<evidence type="ECO:0000313" key="8">
    <source>
        <dbReference type="EMBL" id="SLM38932.1"/>
    </source>
</evidence>
<dbReference type="EMBL" id="FWEW01003142">
    <property type="protein sequence ID" value="SLM38932.1"/>
    <property type="molecule type" value="Genomic_DNA"/>
</dbReference>
<keyword evidence="9" id="KW-1185">Reference proteome</keyword>
<protein>
    <submittedName>
        <fullName evidence="8">Major facilitator superfamily domain, general substrate transporter</fullName>
    </submittedName>
</protein>
<proteinExistence type="predicted"/>
<evidence type="ECO:0000256" key="6">
    <source>
        <dbReference type="SAM" id="MobiDB-lite"/>
    </source>
</evidence>
<evidence type="ECO:0000256" key="5">
    <source>
        <dbReference type="ARBA" id="ARBA00023136"/>
    </source>
</evidence>
<dbReference type="GO" id="GO:0005886">
    <property type="term" value="C:plasma membrane"/>
    <property type="evidence" value="ECO:0007669"/>
    <property type="project" value="TreeGrafter"/>
</dbReference>
<dbReference type="PANTHER" id="PTHR23502">
    <property type="entry name" value="MAJOR FACILITATOR SUPERFAMILY"/>
    <property type="match status" value="1"/>
</dbReference>
<evidence type="ECO:0000256" key="2">
    <source>
        <dbReference type="ARBA" id="ARBA00022448"/>
    </source>
</evidence>
<evidence type="ECO:0000256" key="7">
    <source>
        <dbReference type="SAM" id="Phobius"/>
    </source>
</evidence>
<organism evidence="8 9">
    <name type="scientific">Lasallia pustulata</name>
    <dbReference type="NCBI Taxonomy" id="136370"/>
    <lineage>
        <taxon>Eukaryota</taxon>
        <taxon>Fungi</taxon>
        <taxon>Dikarya</taxon>
        <taxon>Ascomycota</taxon>
        <taxon>Pezizomycotina</taxon>
        <taxon>Lecanoromycetes</taxon>
        <taxon>OSLEUM clade</taxon>
        <taxon>Umbilicariomycetidae</taxon>
        <taxon>Umbilicariales</taxon>
        <taxon>Umbilicariaceae</taxon>
        <taxon>Lasallia</taxon>
    </lineage>
</organism>
<dbReference type="Gene3D" id="1.20.1250.20">
    <property type="entry name" value="MFS general substrate transporter like domains"/>
    <property type="match status" value="1"/>
</dbReference>
<evidence type="ECO:0000313" key="9">
    <source>
        <dbReference type="Proteomes" id="UP000192927"/>
    </source>
</evidence>
<sequence length="296" mass="33427">MEKSLWNYHHNRETGSDGLTLTVSQDEKRLEGIELAKMRKLRFPNPLRALLIIVEKDVALILFFTALMVTAFQCMMIALPSIFKSIYGFNDLQIGLCYMYTFQRRFRDRQHYMRQISRLQLQTGGPPDPSLSRPPARQRSPALPDREGTSGGDLVSPDPRMLHRHSLGLVTAGSHISRAPLIVLFFSGFFLSGALGMLSTLLVDLYPQNPATATAALNLTRCLMSAAGTAVIQYIIDAMGIRWCYTFLGLLTIAFSPCLWVVMRWGPAWREERFVREVKKKEAKTARGDAGKWEKA</sequence>
<dbReference type="SUPFAM" id="SSF103473">
    <property type="entry name" value="MFS general substrate transporter"/>
    <property type="match status" value="2"/>
</dbReference>
<evidence type="ECO:0000256" key="3">
    <source>
        <dbReference type="ARBA" id="ARBA00022692"/>
    </source>
</evidence>